<dbReference type="AlphaFoldDB" id="A0A1Y6JCW9"/>
<protein>
    <submittedName>
        <fullName evidence="1">Uncharacterized protein</fullName>
    </submittedName>
</protein>
<sequence>MPHQVFDVALSRSKLGGSGPGGVPLVRECSISATAYASDVLAFRGQVRSHKIQFLQWLTGCLIRADLSANAVFQPLHMRRMYRPLRGQAERRPVRSYVS</sequence>
<dbReference type="Proteomes" id="UP000196842">
    <property type="component" value="Chromosome I"/>
</dbReference>
<evidence type="ECO:0000313" key="2">
    <source>
        <dbReference type="Proteomes" id="UP000196842"/>
    </source>
</evidence>
<evidence type="ECO:0000313" key="1">
    <source>
        <dbReference type="EMBL" id="SMS07689.1"/>
    </source>
</evidence>
<proteinExistence type="predicted"/>
<gene>
    <name evidence="1" type="ORF">CFBP1590_0104</name>
</gene>
<reference evidence="1 2" key="1">
    <citation type="submission" date="2017-05" db="EMBL/GenBank/DDBJ databases">
        <authorList>
            <person name="Song R."/>
            <person name="Chenine A.L."/>
            <person name="Ruprecht R.M."/>
        </authorList>
    </citation>
    <scope>NUCLEOTIDE SEQUENCE [LARGE SCALE GENOMIC DNA]</scope>
    <source>
        <strain evidence="1 2">CFBP 1590</strain>
    </source>
</reference>
<organism evidence="1 2">
    <name type="scientific">Pseudomonas viridiflava</name>
    <name type="common">Phytomonas viridiflava</name>
    <dbReference type="NCBI Taxonomy" id="33069"/>
    <lineage>
        <taxon>Bacteria</taxon>
        <taxon>Pseudomonadati</taxon>
        <taxon>Pseudomonadota</taxon>
        <taxon>Gammaproteobacteria</taxon>
        <taxon>Pseudomonadales</taxon>
        <taxon>Pseudomonadaceae</taxon>
        <taxon>Pseudomonas</taxon>
    </lineage>
</organism>
<name>A0A1Y6JCW9_PSEVI</name>
<dbReference type="EMBL" id="LT855380">
    <property type="protein sequence ID" value="SMS07689.1"/>
    <property type="molecule type" value="Genomic_DNA"/>
</dbReference>
<accession>A0A1Y6JCW9</accession>
<dbReference type="KEGG" id="pvd:CFBP1590_0104"/>